<feature type="domain" description="PilZ" evidence="1">
    <location>
        <begin position="4"/>
        <end position="76"/>
    </location>
</feature>
<evidence type="ECO:0000313" key="3">
    <source>
        <dbReference type="Proteomes" id="UP000309668"/>
    </source>
</evidence>
<protein>
    <recommendedName>
        <fullName evidence="1">PilZ domain-containing protein</fullName>
    </recommendedName>
</protein>
<dbReference type="InterPro" id="IPR009875">
    <property type="entry name" value="PilZ_domain"/>
</dbReference>
<gene>
    <name evidence="2" type="ORF">FEV51_10140</name>
</gene>
<dbReference type="Proteomes" id="UP000309668">
    <property type="component" value="Unassembled WGS sequence"/>
</dbReference>
<accession>A0A5S3P2Q1</accession>
<keyword evidence="3" id="KW-1185">Reference proteome</keyword>
<comment type="caution">
    <text evidence="2">The sequence shown here is derived from an EMBL/GenBank/DDBJ whole genome shotgun (WGS) entry which is preliminary data.</text>
</comment>
<name>A0A5S3P2Q1_9SPHN</name>
<dbReference type="Pfam" id="PF07238">
    <property type="entry name" value="PilZ"/>
    <property type="match status" value="1"/>
</dbReference>
<reference evidence="2 3" key="1">
    <citation type="submission" date="2019-05" db="EMBL/GenBank/DDBJ databases">
        <title>Erythrobacter marisflavi sp. nov., isolated from isolated from water of an estuary environment.</title>
        <authorList>
            <person name="Yoon J.-H."/>
        </authorList>
    </citation>
    <scope>NUCLEOTIDE SEQUENCE [LARGE SCALE GENOMIC DNA]</scope>
    <source>
        <strain evidence="2 3">KEM-5</strain>
    </source>
</reference>
<dbReference type="SUPFAM" id="SSF141371">
    <property type="entry name" value="PilZ domain-like"/>
    <property type="match status" value="1"/>
</dbReference>
<organism evidence="2 3">
    <name type="scientific">Qipengyuania marisflavi</name>
    <dbReference type="NCBI Taxonomy" id="2486356"/>
    <lineage>
        <taxon>Bacteria</taxon>
        <taxon>Pseudomonadati</taxon>
        <taxon>Pseudomonadota</taxon>
        <taxon>Alphaproteobacteria</taxon>
        <taxon>Sphingomonadales</taxon>
        <taxon>Erythrobacteraceae</taxon>
        <taxon>Qipengyuania</taxon>
    </lineage>
</organism>
<evidence type="ECO:0000313" key="2">
    <source>
        <dbReference type="EMBL" id="TMM47141.1"/>
    </source>
</evidence>
<sequence length="213" mass="23010">MIAREPRKNVMISATIEGDGVSAPVRIRNLSDRGAMIDGAALPETGSQIMLRRLQWMVGATVIWAREGRCGLQLENDVVVDEWITGTRSATQRTNLGQLRVDKIQAALRDGGAVPAALARPAPPPPAPTKPVDLVVAQELARLKEVLDAIALELSEDMDVLMRHGEALQNLDIASATVESLEQVLSAEDVIKAIAEVPMKDLRDRLSGIEPES</sequence>
<dbReference type="AlphaFoldDB" id="A0A5S3P2Q1"/>
<dbReference type="EMBL" id="VCAO01000005">
    <property type="protein sequence ID" value="TMM47141.1"/>
    <property type="molecule type" value="Genomic_DNA"/>
</dbReference>
<proteinExistence type="predicted"/>
<evidence type="ECO:0000259" key="1">
    <source>
        <dbReference type="Pfam" id="PF07238"/>
    </source>
</evidence>
<dbReference type="GO" id="GO:0035438">
    <property type="term" value="F:cyclic-di-GMP binding"/>
    <property type="evidence" value="ECO:0007669"/>
    <property type="project" value="InterPro"/>
</dbReference>
<dbReference type="OrthoDB" id="7569417at2"/>
<dbReference type="RefSeq" id="WP_138618568.1">
    <property type="nucleotide sequence ID" value="NZ_VCAO01000005.1"/>
</dbReference>